<dbReference type="PANTHER" id="PTHR22760">
    <property type="entry name" value="GLYCOSYLTRANSFERASE"/>
    <property type="match status" value="1"/>
</dbReference>
<evidence type="ECO:0000256" key="6">
    <source>
        <dbReference type="ARBA" id="ARBA00022824"/>
    </source>
</evidence>
<evidence type="ECO:0000256" key="10">
    <source>
        <dbReference type="RuleBase" id="RU363075"/>
    </source>
</evidence>
<evidence type="ECO:0000256" key="2">
    <source>
        <dbReference type="ARBA" id="ARBA00006065"/>
    </source>
</evidence>
<keyword evidence="7 10" id="KW-1133">Transmembrane helix</keyword>
<evidence type="ECO:0000256" key="9">
    <source>
        <dbReference type="ARBA" id="ARBA00024708"/>
    </source>
</evidence>
<dbReference type="Pfam" id="PF03901">
    <property type="entry name" value="Glyco_transf_22"/>
    <property type="match status" value="1"/>
</dbReference>
<feature type="transmembrane region" description="Helical" evidence="10">
    <location>
        <begin position="216"/>
        <end position="239"/>
    </location>
</feature>
<organism evidence="11 12">
    <name type="scientific">Coprinopsis marcescibilis</name>
    <name type="common">Agaric fungus</name>
    <name type="synonym">Psathyrella marcescibilis</name>
    <dbReference type="NCBI Taxonomy" id="230819"/>
    <lineage>
        <taxon>Eukaryota</taxon>
        <taxon>Fungi</taxon>
        <taxon>Dikarya</taxon>
        <taxon>Basidiomycota</taxon>
        <taxon>Agaricomycotina</taxon>
        <taxon>Agaricomycetes</taxon>
        <taxon>Agaricomycetidae</taxon>
        <taxon>Agaricales</taxon>
        <taxon>Agaricineae</taxon>
        <taxon>Psathyrellaceae</taxon>
        <taxon>Coprinopsis</taxon>
    </lineage>
</organism>
<comment type="similarity">
    <text evidence="2">Belongs to the glycosyltransferase 22 family. PIGB subfamily.</text>
</comment>
<proteinExistence type="inferred from homology"/>
<name>A0A5C3LBH0_COPMA</name>
<feature type="transmembrane region" description="Helical" evidence="10">
    <location>
        <begin position="93"/>
        <end position="112"/>
    </location>
</feature>
<dbReference type="AlphaFoldDB" id="A0A5C3LBH0"/>
<dbReference type="PANTHER" id="PTHR22760:SF4">
    <property type="entry name" value="GPI MANNOSYLTRANSFERASE 3"/>
    <property type="match status" value="1"/>
</dbReference>
<feature type="transmembrane region" description="Helical" evidence="10">
    <location>
        <begin position="124"/>
        <end position="142"/>
    </location>
</feature>
<evidence type="ECO:0000313" key="11">
    <source>
        <dbReference type="EMBL" id="TFK30098.1"/>
    </source>
</evidence>
<dbReference type="EMBL" id="ML210147">
    <property type="protein sequence ID" value="TFK30098.1"/>
    <property type="molecule type" value="Genomic_DNA"/>
</dbReference>
<evidence type="ECO:0000256" key="8">
    <source>
        <dbReference type="ARBA" id="ARBA00023136"/>
    </source>
</evidence>
<comment type="subcellular location">
    <subcellularLocation>
        <location evidence="1 10">Endoplasmic reticulum membrane</location>
        <topology evidence="1 10">Multi-pass membrane protein</topology>
    </subcellularLocation>
</comment>
<gene>
    <name evidence="11" type="ORF">FA15DRAFT_197688</name>
</gene>
<dbReference type="GO" id="GO:0000026">
    <property type="term" value="F:alpha-1,2-mannosyltransferase activity"/>
    <property type="evidence" value="ECO:0007669"/>
    <property type="project" value="TreeGrafter"/>
</dbReference>
<keyword evidence="8 10" id="KW-0472">Membrane</keyword>
<dbReference type="Proteomes" id="UP000307440">
    <property type="component" value="Unassembled WGS sequence"/>
</dbReference>
<keyword evidence="5 10" id="KW-0812">Transmembrane</keyword>
<sequence length="589" mass="66392">MEQLAVPLSIRLTSPYFVLGVRVALAVLTRTYFQPDEYFQALEPAHYAVFGYGHLTWEWLTPRPIRSIIYPAVYIPLYWFLKVTALDRFDVLMIFLPKLLTGVLSAGTDIGIAKLARVVLGNDYVATAVFLSLTSFFNALSLSRSLSNSLETSLCSLAFAYYPWDANPGISPHIIYNRSNLRKVLVFSALACVVRPTNAVIWVFLYAKLLWALHKYWTLVFALVTDAAVTALSAFAFIFVCDSLYYGKATFTPYNFLITNLSSISSFYGTSPWHYYLSQGLPMLGTTALPFAFLGIYHTWKSKDTPRRSFALENMLYTIMWSVGIYSLAGHKEWRFLHPLLPLLHIFAAKSLVDLHDLSSKPATPSSKKLVSTSTAPVAKPRQRHSKKGLHCWNDLPIRKSHVYFLLAALPASLVGFLVYPSEPISVLSYIRSLPLDGEKIFTHTIGFLTPCHSTPGHAYIHREALSVPGRIWSLGCEPPLDGQHLSAYQDQTDVFFSSPKEYLKEHFPSNVNPDFPASPFPASLPGQSGVQQWHHEWPKHIILYGDLLKEELGVKELLEEKGFNEVKRYGIWGPGTKNGGLRVWRWEG</sequence>
<comment type="function">
    <text evidence="9">Mannosyltransferase involved in glycosylphosphatidylinositol-anchor biosynthesis. Transfers the third mannose to Man2-GlcN-acyl-PI during GPI precursor assembly.</text>
</comment>
<keyword evidence="6 10" id="KW-0256">Endoplasmic reticulum</keyword>
<keyword evidence="12" id="KW-1185">Reference proteome</keyword>
<protein>
    <recommendedName>
        <fullName evidence="10">Mannosyltransferase</fullName>
        <ecNumber evidence="10">2.4.1.-</ecNumber>
    </recommendedName>
</protein>
<dbReference type="InterPro" id="IPR005599">
    <property type="entry name" value="GPI_mannosylTrfase"/>
</dbReference>
<feature type="transmembrane region" description="Helical" evidence="10">
    <location>
        <begin position="12"/>
        <end position="33"/>
    </location>
</feature>
<feature type="transmembrane region" description="Helical" evidence="10">
    <location>
        <begin position="312"/>
        <end position="330"/>
    </location>
</feature>
<keyword evidence="3 10" id="KW-0328">Glycosyltransferase</keyword>
<dbReference type="STRING" id="230819.A0A5C3LBH0"/>
<evidence type="ECO:0000256" key="1">
    <source>
        <dbReference type="ARBA" id="ARBA00004477"/>
    </source>
</evidence>
<evidence type="ECO:0000256" key="4">
    <source>
        <dbReference type="ARBA" id="ARBA00022679"/>
    </source>
</evidence>
<dbReference type="OrthoDB" id="416834at2759"/>
<accession>A0A5C3LBH0</accession>
<reference evidence="11 12" key="1">
    <citation type="journal article" date="2019" name="Nat. Ecol. Evol.">
        <title>Megaphylogeny resolves global patterns of mushroom evolution.</title>
        <authorList>
            <person name="Varga T."/>
            <person name="Krizsan K."/>
            <person name="Foldi C."/>
            <person name="Dima B."/>
            <person name="Sanchez-Garcia M."/>
            <person name="Sanchez-Ramirez S."/>
            <person name="Szollosi G.J."/>
            <person name="Szarkandi J.G."/>
            <person name="Papp V."/>
            <person name="Albert L."/>
            <person name="Andreopoulos W."/>
            <person name="Angelini C."/>
            <person name="Antonin V."/>
            <person name="Barry K.W."/>
            <person name="Bougher N.L."/>
            <person name="Buchanan P."/>
            <person name="Buyck B."/>
            <person name="Bense V."/>
            <person name="Catcheside P."/>
            <person name="Chovatia M."/>
            <person name="Cooper J."/>
            <person name="Damon W."/>
            <person name="Desjardin D."/>
            <person name="Finy P."/>
            <person name="Geml J."/>
            <person name="Haridas S."/>
            <person name="Hughes K."/>
            <person name="Justo A."/>
            <person name="Karasinski D."/>
            <person name="Kautmanova I."/>
            <person name="Kiss B."/>
            <person name="Kocsube S."/>
            <person name="Kotiranta H."/>
            <person name="LaButti K.M."/>
            <person name="Lechner B.E."/>
            <person name="Liimatainen K."/>
            <person name="Lipzen A."/>
            <person name="Lukacs Z."/>
            <person name="Mihaltcheva S."/>
            <person name="Morgado L.N."/>
            <person name="Niskanen T."/>
            <person name="Noordeloos M.E."/>
            <person name="Ohm R.A."/>
            <person name="Ortiz-Santana B."/>
            <person name="Ovrebo C."/>
            <person name="Racz N."/>
            <person name="Riley R."/>
            <person name="Savchenko A."/>
            <person name="Shiryaev A."/>
            <person name="Soop K."/>
            <person name="Spirin V."/>
            <person name="Szebenyi C."/>
            <person name="Tomsovsky M."/>
            <person name="Tulloss R.E."/>
            <person name="Uehling J."/>
            <person name="Grigoriev I.V."/>
            <person name="Vagvolgyi C."/>
            <person name="Papp T."/>
            <person name="Martin F.M."/>
            <person name="Miettinen O."/>
            <person name="Hibbett D.S."/>
            <person name="Nagy L.G."/>
        </authorList>
    </citation>
    <scope>NUCLEOTIDE SEQUENCE [LARGE SCALE GENOMIC DNA]</scope>
    <source>
        <strain evidence="11 12">CBS 121175</strain>
    </source>
</reference>
<dbReference type="GO" id="GO:0006506">
    <property type="term" value="P:GPI anchor biosynthetic process"/>
    <property type="evidence" value="ECO:0007669"/>
    <property type="project" value="TreeGrafter"/>
</dbReference>
<dbReference type="EC" id="2.4.1.-" evidence="10"/>
<feature type="transmembrane region" description="Helical" evidence="10">
    <location>
        <begin position="281"/>
        <end position="300"/>
    </location>
</feature>
<evidence type="ECO:0000256" key="3">
    <source>
        <dbReference type="ARBA" id="ARBA00022676"/>
    </source>
</evidence>
<evidence type="ECO:0000256" key="5">
    <source>
        <dbReference type="ARBA" id="ARBA00022692"/>
    </source>
</evidence>
<evidence type="ECO:0000256" key="7">
    <source>
        <dbReference type="ARBA" id="ARBA00022989"/>
    </source>
</evidence>
<keyword evidence="4" id="KW-0808">Transferase</keyword>
<feature type="transmembrane region" description="Helical" evidence="10">
    <location>
        <begin position="184"/>
        <end position="204"/>
    </location>
</feature>
<evidence type="ECO:0000313" key="12">
    <source>
        <dbReference type="Proteomes" id="UP000307440"/>
    </source>
</evidence>
<dbReference type="GO" id="GO:0005789">
    <property type="term" value="C:endoplasmic reticulum membrane"/>
    <property type="evidence" value="ECO:0007669"/>
    <property type="project" value="UniProtKB-SubCell"/>
</dbReference>